<dbReference type="EMBL" id="FNUZ01000003">
    <property type="protein sequence ID" value="SEG28604.1"/>
    <property type="molecule type" value="Genomic_DNA"/>
</dbReference>
<feature type="binding site" evidence="12">
    <location>
        <position position="154"/>
    </location>
    <ligand>
        <name>CoA</name>
        <dbReference type="ChEBI" id="CHEBI:57287"/>
    </ligand>
</feature>
<dbReference type="GO" id="GO:0008897">
    <property type="term" value="F:holo-[acyl-carrier-protein] synthase activity"/>
    <property type="evidence" value="ECO:0007669"/>
    <property type="project" value="InterPro"/>
</dbReference>
<evidence type="ECO:0000256" key="1">
    <source>
        <dbReference type="ARBA" id="ARBA00003937"/>
    </source>
</evidence>
<name>A0A1H5YX47_9RHOB</name>
<comment type="similarity">
    <text evidence="3">Belongs to the P-Pant transferase superfamily. EntD family.</text>
</comment>
<comment type="catalytic activity">
    <reaction evidence="11">
        <text>apo-[peptidyl-carrier protein] + CoA = holo-[peptidyl-carrier protein] + adenosine 3',5'-bisphosphate + H(+)</text>
        <dbReference type="Rhea" id="RHEA:46228"/>
        <dbReference type="Rhea" id="RHEA-COMP:11479"/>
        <dbReference type="Rhea" id="RHEA-COMP:11480"/>
        <dbReference type="ChEBI" id="CHEBI:15378"/>
        <dbReference type="ChEBI" id="CHEBI:29999"/>
        <dbReference type="ChEBI" id="CHEBI:57287"/>
        <dbReference type="ChEBI" id="CHEBI:58343"/>
        <dbReference type="ChEBI" id="CHEBI:64479"/>
    </reaction>
</comment>
<comment type="catalytic activity">
    <reaction evidence="10">
        <text>apo-[aryl-carrier protein] + CoA = holo-[aryl-carrier protein] + adenosine 3',5'-bisphosphate + H(+)</text>
        <dbReference type="Rhea" id="RHEA:48404"/>
        <dbReference type="Rhea" id="RHEA-COMP:15903"/>
        <dbReference type="Rhea" id="RHEA-COMP:17557"/>
        <dbReference type="ChEBI" id="CHEBI:15378"/>
        <dbReference type="ChEBI" id="CHEBI:29999"/>
        <dbReference type="ChEBI" id="CHEBI:57287"/>
        <dbReference type="ChEBI" id="CHEBI:58343"/>
        <dbReference type="ChEBI" id="CHEBI:64479"/>
    </reaction>
</comment>
<evidence type="ECO:0000256" key="2">
    <source>
        <dbReference type="ARBA" id="ARBA00004993"/>
    </source>
</evidence>
<evidence type="ECO:0000256" key="9">
    <source>
        <dbReference type="ARBA" id="ARBA00031996"/>
    </source>
</evidence>
<dbReference type="GO" id="GO:0000287">
    <property type="term" value="F:magnesium ion binding"/>
    <property type="evidence" value="ECO:0007669"/>
    <property type="project" value="InterPro"/>
</dbReference>
<evidence type="ECO:0000256" key="4">
    <source>
        <dbReference type="ARBA" id="ARBA00011503"/>
    </source>
</evidence>
<dbReference type="Pfam" id="PF17837">
    <property type="entry name" value="4PPT_N"/>
    <property type="match status" value="1"/>
</dbReference>
<dbReference type="InterPro" id="IPR037143">
    <property type="entry name" value="4-PPantetheinyl_Trfase_dom_sf"/>
</dbReference>
<feature type="binding site" evidence="13">
    <location>
        <position position="114"/>
    </location>
    <ligand>
        <name>Mg(2+)</name>
        <dbReference type="ChEBI" id="CHEBI:18420"/>
    </ligand>
</feature>
<evidence type="ECO:0000259" key="14">
    <source>
        <dbReference type="Pfam" id="PF01648"/>
    </source>
</evidence>
<proteinExistence type="inferred from homology"/>
<protein>
    <recommendedName>
        <fullName evidence="5">Enterobactin synthase component D</fullName>
    </recommendedName>
    <alternativeName>
        <fullName evidence="8">4'-phosphopantetheinyl transferase EntD</fullName>
    </alternativeName>
    <alternativeName>
        <fullName evidence="9">Enterochelin synthase D</fullName>
    </alternativeName>
</protein>
<organism evidence="16 17">
    <name type="scientific">Thalassococcus halodurans</name>
    <dbReference type="NCBI Taxonomy" id="373675"/>
    <lineage>
        <taxon>Bacteria</taxon>
        <taxon>Pseudomonadati</taxon>
        <taxon>Pseudomonadota</taxon>
        <taxon>Alphaproteobacteria</taxon>
        <taxon>Rhodobacterales</taxon>
        <taxon>Roseobacteraceae</taxon>
        <taxon>Thalassococcus</taxon>
    </lineage>
</organism>
<dbReference type="GO" id="GO:0009366">
    <property type="term" value="C:enterobactin synthetase complex"/>
    <property type="evidence" value="ECO:0007669"/>
    <property type="project" value="InterPro"/>
</dbReference>
<keyword evidence="13" id="KW-0460">Magnesium</keyword>
<dbReference type="InterPro" id="IPR003542">
    <property type="entry name" value="Enbac_synth_compD-like"/>
</dbReference>
<dbReference type="Proteomes" id="UP000236752">
    <property type="component" value="Unassembled WGS sequence"/>
</dbReference>
<evidence type="ECO:0000256" key="13">
    <source>
        <dbReference type="PIRSR" id="PIRSR603542-2"/>
    </source>
</evidence>
<dbReference type="InterPro" id="IPR008278">
    <property type="entry name" value="4-PPantetheinyl_Trfase_dom"/>
</dbReference>
<feature type="binding site" evidence="12">
    <location>
        <position position="114"/>
    </location>
    <ligand>
        <name>CoA</name>
        <dbReference type="ChEBI" id="CHEBI:57287"/>
    </ligand>
</feature>
<dbReference type="InterPro" id="IPR041354">
    <property type="entry name" value="4PPT_N"/>
</dbReference>
<dbReference type="GO" id="GO:0009239">
    <property type="term" value="P:enterobactin biosynthetic process"/>
    <property type="evidence" value="ECO:0007669"/>
    <property type="project" value="UniProtKB-UniPathway"/>
</dbReference>
<sequence length="223" mass="23711">MSICDLEQHLSLIDFPGRLTVSVADPGAVHPPLHPVEEAAVLRAVSGRRAEFAAGRVAARMALAQMGLPGVSIPMAEDRAPVWPAGTVGSISHTGTACIAITGDSEDYAGLGIDLEDAGSLDISLRREIGTKKELDQISDDHGIAATRLFSLKEAAYKAQYNLSRTVFGFGALELTDGGKCLRFARPVPPFKKGDCLPVLQWNVGDMWLSLCALSASFLHVKS</sequence>
<evidence type="ECO:0000256" key="6">
    <source>
        <dbReference type="ARBA" id="ARBA00022679"/>
    </source>
</evidence>
<keyword evidence="13" id="KW-0479">Metal-binding</keyword>
<feature type="binding site" evidence="13">
    <location>
        <position position="116"/>
    </location>
    <ligand>
        <name>Mg(2+)</name>
        <dbReference type="ChEBI" id="CHEBI:18420"/>
    </ligand>
</feature>
<evidence type="ECO:0000256" key="8">
    <source>
        <dbReference type="ARBA" id="ARBA00029894"/>
    </source>
</evidence>
<evidence type="ECO:0000313" key="17">
    <source>
        <dbReference type="Proteomes" id="UP000236752"/>
    </source>
</evidence>
<feature type="binding site" evidence="12">
    <location>
        <position position="158"/>
    </location>
    <ligand>
        <name>CoA</name>
        <dbReference type="ChEBI" id="CHEBI:57287"/>
    </ligand>
</feature>
<dbReference type="UniPathway" id="UPA00017"/>
<dbReference type="RefSeq" id="WP_103910622.1">
    <property type="nucleotide sequence ID" value="NZ_FNUZ01000003.1"/>
</dbReference>
<feature type="binding site" evidence="12">
    <location>
        <position position="56"/>
    </location>
    <ligand>
        <name>CoA</name>
        <dbReference type="ChEBI" id="CHEBI:57287"/>
    </ligand>
</feature>
<evidence type="ECO:0000256" key="10">
    <source>
        <dbReference type="ARBA" id="ARBA00049176"/>
    </source>
</evidence>
<keyword evidence="6 16" id="KW-0808">Transferase</keyword>
<comment type="pathway">
    <text evidence="2">Siderophore biosynthesis; enterobactin biosynthesis.</text>
</comment>
<dbReference type="GO" id="GO:0005886">
    <property type="term" value="C:plasma membrane"/>
    <property type="evidence" value="ECO:0007669"/>
    <property type="project" value="TreeGrafter"/>
</dbReference>
<dbReference type="OrthoDB" id="8210607at2"/>
<feature type="domain" description="4'-phosphopantetheinyl transferase" evidence="14">
    <location>
        <begin position="110"/>
        <end position="178"/>
    </location>
</feature>
<feature type="binding site" evidence="12">
    <location>
        <position position="48"/>
    </location>
    <ligand>
        <name>CoA</name>
        <dbReference type="ChEBI" id="CHEBI:57287"/>
    </ligand>
</feature>
<evidence type="ECO:0000256" key="5">
    <source>
        <dbReference type="ARBA" id="ARBA00019087"/>
    </source>
</evidence>
<evidence type="ECO:0000259" key="15">
    <source>
        <dbReference type="Pfam" id="PF17837"/>
    </source>
</evidence>
<dbReference type="PANTHER" id="PTHR38096">
    <property type="entry name" value="ENTEROBACTIN SYNTHASE COMPONENT D"/>
    <property type="match status" value="1"/>
</dbReference>
<accession>A0A1H5YX47</accession>
<evidence type="ECO:0000256" key="7">
    <source>
        <dbReference type="ARBA" id="ARBA00023191"/>
    </source>
</evidence>
<gene>
    <name evidence="16" type="ORF">SAMN04488045_2302</name>
</gene>
<dbReference type="AlphaFoldDB" id="A0A1H5YX47"/>
<feature type="domain" description="4'-phosphopantetheinyl transferase N-terminal" evidence="15">
    <location>
        <begin position="37"/>
        <end position="102"/>
    </location>
</feature>
<keyword evidence="7" id="KW-0259">Enterobactin biosynthesis</keyword>
<comment type="function">
    <text evidence="1">Involved in the biosynthesis of the siderophore enterobactin (enterochelin), which is a macrocyclic trimeric lactone of N-(2,3-dihydroxybenzoyl)-serine. The serine trilactone serves as a scaffolding for the three catechol functionalities that provide hexadentate coordination for the tightly ligated iron(2+) atoms. Plays an essential role in the assembly of the enterobactin by catalyzing the transfer of the 4'-phosphopantetheine (Ppant) moiety from coenzyme A to the apo-domains of both EntB (ArCP domain) and EntF (PCP domain) to yield their holo-forms which make them competent for the activation of 2,3-dihydroxybenzoate (DHB) and L-serine, respectively.</text>
</comment>
<reference evidence="16 17" key="1">
    <citation type="submission" date="2016-10" db="EMBL/GenBank/DDBJ databases">
        <authorList>
            <person name="de Groot N.N."/>
        </authorList>
    </citation>
    <scope>NUCLEOTIDE SEQUENCE [LARGE SCALE GENOMIC DNA]</scope>
    <source>
        <strain evidence="16 17">DSM 26915</strain>
    </source>
</reference>
<evidence type="ECO:0000256" key="11">
    <source>
        <dbReference type="ARBA" id="ARBA00049191"/>
    </source>
</evidence>
<feature type="binding site" evidence="12">
    <location>
        <begin position="92"/>
        <end position="93"/>
    </location>
    <ligand>
        <name>CoA</name>
        <dbReference type="ChEBI" id="CHEBI:57287"/>
    </ligand>
</feature>
<comment type="subunit">
    <text evidence="4">EntB, EntD, EntE, and EntF form a multienzyme complex called enterobactin synthase.</text>
</comment>
<evidence type="ECO:0000256" key="3">
    <source>
        <dbReference type="ARBA" id="ARBA00008342"/>
    </source>
</evidence>
<dbReference type="Pfam" id="PF01648">
    <property type="entry name" value="ACPS"/>
    <property type="match status" value="1"/>
</dbReference>
<evidence type="ECO:0000256" key="12">
    <source>
        <dbReference type="PIRSR" id="PIRSR603542-1"/>
    </source>
</evidence>
<dbReference type="PANTHER" id="PTHR38096:SF1">
    <property type="entry name" value="ENTEROBACTIN SYNTHASE COMPONENT D"/>
    <property type="match status" value="1"/>
</dbReference>
<dbReference type="SUPFAM" id="SSF56214">
    <property type="entry name" value="4'-phosphopantetheinyl transferase"/>
    <property type="match status" value="1"/>
</dbReference>
<keyword evidence="17" id="KW-1185">Reference proteome</keyword>
<dbReference type="PRINTS" id="PR01399">
    <property type="entry name" value="ENTSNTHTASED"/>
</dbReference>
<evidence type="ECO:0000313" key="16">
    <source>
        <dbReference type="EMBL" id="SEG28604.1"/>
    </source>
</evidence>
<comment type="cofactor">
    <cofactor evidence="13">
        <name>Mg(2+)</name>
        <dbReference type="ChEBI" id="CHEBI:18420"/>
    </cofactor>
</comment>